<dbReference type="AlphaFoldDB" id="A0A8B9ZE58"/>
<comment type="catalytic activity">
    <reaction evidence="18">
        <text>beta-D-glucosyl-N-dodecanoylsphing-4-enine + cholesterol = N-dodecanoylsphing-4-enine + cholesteryl 3-beta-D-glucoside</text>
        <dbReference type="Rhea" id="RHEA:70307"/>
        <dbReference type="ChEBI" id="CHEBI:16113"/>
        <dbReference type="ChEBI" id="CHEBI:17495"/>
        <dbReference type="ChEBI" id="CHEBI:72956"/>
        <dbReference type="ChEBI" id="CHEBI:76297"/>
    </reaction>
    <physiologicalReaction direction="left-to-right" evidence="18">
        <dbReference type="Rhea" id="RHEA:70308"/>
    </physiologicalReaction>
    <physiologicalReaction direction="right-to-left" evidence="18">
        <dbReference type="Rhea" id="RHEA:70309"/>
    </physiologicalReaction>
</comment>
<dbReference type="GO" id="GO:0032006">
    <property type="term" value="P:regulation of TOR signaling"/>
    <property type="evidence" value="ECO:0007669"/>
    <property type="project" value="UniProtKB-ARBA"/>
</dbReference>
<dbReference type="GO" id="GO:0007040">
    <property type="term" value="P:lysosome organization"/>
    <property type="evidence" value="ECO:0007669"/>
    <property type="project" value="UniProtKB-ARBA"/>
</dbReference>
<evidence type="ECO:0000256" key="14">
    <source>
        <dbReference type="ARBA" id="ARBA00033703"/>
    </source>
</evidence>
<dbReference type="EC" id="3.2.1.45" evidence="23"/>
<evidence type="ECO:0000256" key="23">
    <source>
        <dbReference type="RuleBase" id="RU361188"/>
    </source>
</evidence>
<keyword evidence="9 23" id="KW-0746">Sphingolipid metabolism</keyword>
<dbReference type="GO" id="GO:0005765">
    <property type="term" value="C:lysosomal membrane"/>
    <property type="evidence" value="ECO:0007669"/>
    <property type="project" value="UniProtKB-SubCell"/>
</dbReference>
<reference evidence="26" key="1">
    <citation type="submission" date="2019-08" db="EMBL/GenBank/DDBJ databases">
        <title>Three high-quality genomes provides insights into domestication of ducks.</title>
        <authorList>
            <person name="Hou Z.C."/>
            <person name="Zhu F."/>
            <person name="Yin Z.T."/>
            <person name="Zhang F."/>
        </authorList>
    </citation>
    <scope>NUCLEOTIDE SEQUENCE [LARGE SCALE GENOMIC DNA]</scope>
</reference>
<dbReference type="GO" id="GO:0006680">
    <property type="term" value="P:glucosylceramide catabolic process"/>
    <property type="evidence" value="ECO:0007669"/>
    <property type="project" value="TreeGrafter"/>
</dbReference>
<dbReference type="GO" id="GO:0005102">
    <property type="term" value="F:signaling receptor binding"/>
    <property type="evidence" value="ECO:0007669"/>
    <property type="project" value="UniProtKB-ARBA"/>
</dbReference>
<dbReference type="GO" id="GO:0030163">
    <property type="term" value="P:protein catabolic process"/>
    <property type="evidence" value="ECO:0007669"/>
    <property type="project" value="UniProtKB-ARBA"/>
</dbReference>
<evidence type="ECO:0000256" key="8">
    <source>
        <dbReference type="ARBA" id="ARBA00022801"/>
    </source>
</evidence>
<dbReference type="GO" id="GO:0016241">
    <property type="term" value="P:regulation of macroautophagy"/>
    <property type="evidence" value="ECO:0007669"/>
    <property type="project" value="UniProtKB-ARBA"/>
</dbReference>
<dbReference type="Ensembl" id="ENSAPLT00020012946.1">
    <property type="protein sequence ID" value="ENSAPLP00020012024.1"/>
    <property type="gene ID" value="ENSAPLG00020008832.1"/>
</dbReference>
<organism evidence="26 27">
    <name type="scientific">Anas platyrhynchos</name>
    <name type="common">Mallard</name>
    <name type="synonym">Anas boschas</name>
    <dbReference type="NCBI Taxonomy" id="8839"/>
    <lineage>
        <taxon>Eukaryota</taxon>
        <taxon>Metazoa</taxon>
        <taxon>Chordata</taxon>
        <taxon>Craniata</taxon>
        <taxon>Vertebrata</taxon>
        <taxon>Euteleostomi</taxon>
        <taxon>Archelosauria</taxon>
        <taxon>Archosauria</taxon>
        <taxon>Dinosauria</taxon>
        <taxon>Saurischia</taxon>
        <taxon>Theropoda</taxon>
        <taxon>Coelurosauria</taxon>
        <taxon>Aves</taxon>
        <taxon>Neognathae</taxon>
        <taxon>Galloanserae</taxon>
        <taxon>Anseriformes</taxon>
        <taxon>Anatidae</taxon>
        <taxon>Anatinae</taxon>
        <taxon>Anas</taxon>
    </lineage>
</organism>
<evidence type="ECO:0000256" key="19">
    <source>
        <dbReference type="ARBA" id="ARBA00048817"/>
    </source>
</evidence>
<evidence type="ECO:0000256" key="4">
    <source>
        <dbReference type="ARBA" id="ARBA00004991"/>
    </source>
</evidence>
<evidence type="ECO:0000259" key="24">
    <source>
        <dbReference type="Pfam" id="PF02055"/>
    </source>
</evidence>
<protein>
    <recommendedName>
        <fullName evidence="23">Glucosylceramidase</fullName>
        <ecNumber evidence="23">3.2.1.45</ecNumber>
    </recommendedName>
</protein>
<evidence type="ECO:0000256" key="20">
    <source>
        <dbReference type="ARBA" id="ARBA00048880"/>
    </source>
</evidence>
<evidence type="ECO:0000256" key="21">
    <source>
        <dbReference type="ARBA" id="ARBA00049379"/>
    </source>
</evidence>
<comment type="catalytic activity">
    <reaction evidence="19">
        <text>a beta-D-xylosyl-(1&lt;-&gt;1')-N-acylsphing-4-enine + cholesterol = cholesteryl 3-beta-D-xyloside + an N-acylsphing-4-enine</text>
        <dbReference type="Rhea" id="RHEA:70239"/>
        <dbReference type="ChEBI" id="CHEBI:16113"/>
        <dbReference type="ChEBI" id="CHEBI:52639"/>
        <dbReference type="ChEBI" id="CHEBI:189067"/>
        <dbReference type="ChEBI" id="CHEBI:189068"/>
    </reaction>
    <physiologicalReaction direction="left-to-right" evidence="19">
        <dbReference type="Rhea" id="RHEA:70240"/>
    </physiologicalReaction>
</comment>
<dbReference type="GO" id="GO:0042391">
    <property type="term" value="P:regulation of membrane potential"/>
    <property type="evidence" value="ECO:0007669"/>
    <property type="project" value="UniProtKB-ARBA"/>
</dbReference>
<dbReference type="GO" id="GO:0004336">
    <property type="term" value="F:galactosylceramidase activity"/>
    <property type="evidence" value="ECO:0007669"/>
    <property type="project" value="UniProtKB-EC"/>
</dbReference>
<dbReference type="PANTHER" id="PTHR11069:SF23">
    <property type="entry name" value="LYSOSOMAL ACID GLUCOSYLCERAMIDASE"/>
    <property type="match status" value="1"/>
</dbReference>
<comment type="similarity">
    <text evidence="6 23">Belongs to the glycosyl hydrolase 30 family.</text>
</comment>
<evidence type="ECO:0000313" key="26">
    <source>
        <dbReference type="Ensembl" id="ENSAPLP00020012024.1"/>
    </source>
</evidence>
<comment type="catalytic activity">
    <reaction evidence="16">
        <text>beta-D-glucosyl-(1&lt;-&gt;1)-N-octadecanoylsphing-4-enine + cholesterol = cholesteryl 3-beta-D-glucoside + N-octadecanoylsphing-4-enine</text>
        <dbReference type="Rhea" id="RHEA:70311"/>
        <dbReference type="ChEBI" id="CHEBI:16113"/>
        <dbReference type="ChEBI" id="CHEBI:17495"/>
        <dbReference type="ChEBI" id="CHEBI:72961"/>
        <dbReference type="ChEBI" id="CHEBI:84719"/>
    </reaction>
    <physiologicalReaction direction="left-to-right" evidence="16">
        <dbReference type="Rhea" id="RHEA:70312"/>
    </physiologicalReaction>
    <physiologicalReaction direction="right-to-left" evidence="16">
        <dbReference type="Rhea" id="RHEA:70313"/>
    </physiologicalReaction>
</comment>
<evidence type="ECO:0000256" key="11">
    <source>
        <dbReference type="ARBA" id="ARBA00033633"/>
    </source>
</evidence>
<comment type="catalytic activity">
    <reaction evidence="17">
        <text>a beta-D-galactosyl-(1&lt;-&gt;1')-N-acylsphing-4-enine + cholesterol = cholesteryl 3-beta-D-galactoside + an N-acylsphing-4-enine</text>
        <dbReference type="Rhea" id="RHEA:70235"/>
        <dbReference type="ChEBI" id="CHEBI:16113"/>
        <dbReference type="ChEBI" id="CHEBI:18390"/>
        <dbReference type="ChEBI" id="CHEBI:52639"/>
        <dbReference type="ChEBI" id="CHEBI:189066"/>
    </reaction>
    <physiologicalReaction direction="left-to-right" evidence="17">
        <dbReference type="Rhea" id="RHEA:70236"/>
    </physiologicalReaction>
    <physiologicalReaction direction="right-to-left" evidence="17">
        <dbReference type="Rhea" id="RHEA:70237"/>
    </physiologicalReaction>
</comment>
<dbReference type="InterPro" id="IPR001139">
    <property type="entry name" value="Glyco_hydro_30"/>
</dbReference>
<dbReference type="Gene3D" id="3.20.20.80">
    <property type="entry name" value="Glycosidases"/>
    <property type="match status" value="1"/>
</dbReference>
<comment type="pathway">
    <text evidence="5">Lipid metabolism.</text>
</comment>
<name>A0A8B9ZE58_ANAPL</name>
<feature type="domain" description="Glycosyl hydrolase family 30 TIM-barrel" evidence="24">
    <location>
        <begin position="65"/>
        <end position="414"/>
    </location>
</feature>
<dbReference type="GO" id="GO:0008422">
    <property type="term" value="F:beta-glucosidase activity"/>
    <property type="evidence" value="ECO:0007669"/>
    <property type="project" value="UniProtKB-ARBA"/>
</dbReference>
<dbReference type="InterPro" id="IPR033452">
    <property type="entry name" value="GH30_C"/>
</dbReference>
<dbReference type="FunFam" id="3.20.20.80:FF:000030">
    <property type="entry name" value="Lysosomal acid glucosylceramidase"/>
    <property type="match status" value="1"/>
</dbReference>
<dbReference type="SUPFAM" id="SSF51445">
    <property type="entry name" value="(Trans)glycosidases"/>
    <property type="match status" value="1"/>
</dbReference>
<keyword evidence="23" id="KW-0326">Glycosidase</keyword>
<comment type="catalytic activity">
    <reaction evidence="11">
        <text>beta-D-xylosyl-(1&lt;-&gt;1')-N-(9Z-octadecenoyl)-sphing-4-enine + cholesterol = cholesteryl 3-beta-D-xyloside + N-(9Z-octadecenoyl)-sphing-4-enine</text>
        <dbReference type="Rhea" id="RHEA:70251"/>
        <dbReference type="ChEBI" id="CHEBI:16113"/>
        <dbReference type="ChEBI" id="CHEBI:77996"/>
        <dbReference type="ChEBI" id="CHEBI:189067"/>
        <dbReference type="ChEBI" id="CHEBI:189081"/>
    </reaction>
    <physiologicalReaction direction="left-to-right" evidence="11">
        <dbReference type="Rhea" id="RHEA:70252"/>
    </physiologicalReaction>
</comment>
<comment type="catalytic activity">
    <reaction evidence="22">
        <text>beta-D-glucosyl-N-(9Z-octadecenoyl)-sphing-4E-enine + cholesterol = N-(9Z-octadecenoyl)-sphing-4-enine + cholesteryl 3-beta-D-glucoside</text>
        <dbReference type="Rhea" id="RHEA:58324"/>
        <dbReference type="ChEBI" id="CHEBI:16113"/>
        <dbReference type="ChEBI" id="CHEBI:17495"/>
        <dbReference type="ChEBI" id="CHEBI:77996"/>
        <dbReference type="ChEBI" id="CHEBI:139140"/>
    </reaction>
    <physiologicalReaction direction="left-to-right" evidence="22">
        <dbReference type="Rhea" id="RHEA:58325"/>
    </physiologicalReaction>
    <physiologicalReaction direction="right-to-left" evidence="22">
        <dbReference type="Rhea" id="RHEA:58326"/>
    </physiologicalReaction>
</comment>
<dbReference type="InterPro" id="IPR033453">
    <property type="entry name" value="Glyco_hydro_30_TIM-barrel"/>
</dbReference>
<keyword evidence="10 23" id="KW-0443">Lipid metabolism</keyword>
<dbReference type="Proteomes" id="UP000694400">
    <property type="component" value="Chromosome 32"/>
</dbReference>
<comment type="catalytic activity">
    <reaction evidence="21">
        <text>beta-D-glucosyl-N-octanoylsphing-4E-enine + cholesterol = N-octanoylsphing-4-enine + cholesteryl 3-beta-D-glucoside</text>
        <dbReference type="Rhea" id="RHEA:70303"/>
        <dbReference type="ChEBI" id="CHEBI:16113"/>
        <dbReference type="ChEBI" id="CHEBI:17495"/>
        <dbReference type="ChEBI" id="CHEBI:45815"/>
        <dbReference type="ChEBI" id="CHEBI:65222"/>
    </reaction>
    <physiologicalReaction direction="left-to-right" evidence="21">
        <dbReference type="Rhea" id="RHEA:70304"/>
    </physiologicalReaction>
    <physiologicalReaction direction="right-to-left" evidence="21">
        <dbReference type="Rhea" id="RHEA:70305"/>
    </physiologicalReaction>
</comment>
<comment type="catalytic activity">
    <reaction evidence="15">
        <text>a beta-D-glucosyl-(1&lt;-&gt;1')-N-acylsphing-4-enine + cholesterol = cholesteryl 3-beta-D-glucoside + an N-acylsphing-4-enine</text>
        <dbReference type="Rhea" id="RHEA:58264"/>
        <dbReference type="ChEBI" id="CHEBI:16113"/>
        <dbReference type="ChEBI" id="CHEBI:17495"/>
        <dbReference type="ChEBI" id="CHEBI:22801"/>
        <dbReference type="ChEBI" id="CHEBI:52639"/>
    </reaction>
    <physiologicalReaction direction="left-to-right" evidence="15">
        <dbReference type="Rhea" id="RHEA:58265"/>
    </physiologicalReaction>
    <physiologicalReaction direction="right-to-left" evidence="15">
        <dbReference type="Rhea" id="RHEA:58266"/>
    </physiologicalReaction>
</comment>
<reference evidence="26" key="3">
    <citation type="submission" date="2025-09" db="UniProtKB">
        <authorList>
            <consortium name="Ensembl"/>
        </authorList>
    </citation>
    <scope>IDENTIFICATION</scope>
</reference>
<evidence type="ECO:0000256" key="15">
    <source>
        <dbReference type="ARBA" id="ARBA00048055"/>
    </source>
</evidence>
<comment type="catalytic activity">
    <reaction evidence="1">
        <text>a beta-D-glucosyl-(1&lt;-&gt;1')-N-acylsphing-4-enine + H2O = an N-acylsphing-4-enine + D-glucose</text>
        <dbReference type="Rhea" id="RHEA:13269"/>
        <dbReference type="ChEBI" id="CHEBI:4167"/>
        <dbReference type="ChEBI" id="CHEBI:15377"/>
        <dbReference type="ChEBI" id="CHEBI:22801"/>
        <dbReference type="ChEBI" id="CHEBI:52639"/>
        <dbReference type="EC" id="3.2.1.45"/>
    </reaction>
    <physiologicalReaction direction="left-to-right" evidence="1">
        <dbReference type="Rhea" id="RHEA:13270"/>
    </physiologicalReaction>
</comment>
<comment type="catalytic activity">
    <reaction evidence="20">
        <text>beta-D-glucosyl-(1&lt;-&gt;1')-N-(15Z-tetracosenoyl)-sphing-4-enine + cholesterol = N-(15Z-tetracosenoyl)-sphing-4-enine + cholesteryl 3-beta-D-glucoside</text>
        <dbReference type="Rhea" id="RHEA:70315"/>
        <dbReference type="ChEBI" id="CHEBI:16113"/>
        <dbReference type="ChEBI" id="CHEBI:17495"/>
        <dbReference type="ChEBI" id="CHEBI:74450"/>
        <dbReference type="ChEBI" id="CHEBI:76302"/>
    </reaction>
    <physiologicalReaction direction="left-to-right" evidence="20">
        <dbReference type="Rhea" id="RHEA:70316"/>
    </physiologicalReaction>
    <physiologicalReaction direction="right-to-left" evidence="20">
        <dbReference type="Rhea" id="RHEA:70317"/>
    </physiologicalReaction>
</comment>
<dbReference type="UniPathway" id="UPA00296"/>
<keyword evidence="8 23" id="KW-0378">Hydrolase</keyword>
<comment type="catalytic activity">
    <reaction evidence="12">
        <text>cholesteryl 3-beta-D-glucoside + H2O = cholesterol + D-glucose</text>
        <dbReference type="Rhea" id="RHEA:11956"/>
        <dbReference type="ChEBI" id="CHEBI:4167"/>
        <dbReference type="ChEBI" id="CHEBI:15377"/>
        <dbReference type="ChEBI" id="CHEBI:16113"/>
        <dbReference type="ChEBI" id="CHEBI:17495"/>
    </reaction>
    <physiologicalReaction direction="left-to-right" evidence="12">
        <dbReference type="Rhea" id="RHEA:11957"/>
    </physiologicalReaction>
</comment>
<dbReference type="GO" id="GO:0042176">
    <property type="term" value="P:regulation of protein catabolic process"/>
    <property type="evidence" value="ECO:0007669"/>
    <property type="project" value="UniProtKB-ARBA"/>
</dbReference>
<dbReference type="GO" id="GO:0010605">
    <property type="term" value="P:negative regulation of macromolecule metabolic process"/>
    <property type="evidence" value="ECO:0007669"/>
    <property type="project" value="UniProtKB-ARBA"/>
</dbReference>
<evidence type="ECO:0000256" key="10">
    <source>
        <dbReference type="ARBA" id="ARBA00023098"/>
    </source>
</evidence>
<dbReference type="SUPFAM" id="SSF51011">
    <property type="entry name" value="Glycosyl hydrolase domain"/>
    <property type="match status" value="1"/>
</dbReference>
<keyword evidence="7" id="KW-0732">Signal</keyword>
<dbReference type="GO" id="GO:0004348">
    <property type="term" value="F:glucosylceramidase activity"/>
    <property type="evidence" value="ECO:0007669"/>
    <property type="project" value="UniProtKB-EC"/>
</dbReference>
<dbReference type="PRINTS" id="PR00843">
    <property type="entry name" value="GLHYDRLASE30"/>
</dbReference>
<dbReference type="GO" id="GO:0006914">
    <property type="term" value="P:autophagy"/>
    <property type="evidence" value="ECO:0007669"/>
    <property type="project" value="UniProtKB-ARBA"/>
</dbReference>
<dbReference type="Pfam" id="PF17189">
    <property type="entry name" value="Glyco_hydro_30C"/>
    <property type="match status" value="1"/>
</dbReference>
<dbReference type="GO" id="GO:0046527">
    <property type="term" value="F:glucosyltransferase activity"/>
    <property type="evidence" value="ECO:0007669"/>
    <property type="project" value="UniProtKB-ARBA"/>
</dbReference>
<sequence>MVCVCNATYCDTLDPVVLPAPGTFVKYESSKAGKRLERSEGSFQRSLRAPDLVLTVDTTQRYQKIKGFGGSVTDSAAINILSLPEKAQDHLLRSYFSEEGLEYNLVRIPMASCDFSLHAYTYDDVPYDYELTHFSLRDEDTKLKIPILHRASAMAKRPLSLYASPWTSPAWMKTSESFIGKGTLKGQAGDKYHKTWANYFVRFLDEYAKHNLTFWAVTAENEPSAGLINNYPFQCLGFTAEQQRDFIARDLGPALANSSHRHVQLIILDDNRLHLPHWAKVVLEDEQAARYVHGIGIHWYLDFIGPIQDTVVPTHELFPDYFILATEACIGAHFWERDVILGCWERGNQYSHSILTNLNHFVAGWTDWNLALDLEGGPNWVKNYVDSPVIVDSSEGVFYKQPMFYHMGHFSKFIPEGSQRVGLVASKESKKTDLEYSAFVRPDGAVVVVVLNRSLQNVTFGLADTGRPHRGRGSGQLHPDLPVAAAVTGLRCPWLARGWTEAVGLQPHTAHALRPGRCGRGGAVLCPVAEASTRVRWDPERCARAGGSGTPKAGILQAAECWCCCSNIKC</sequence>
<comment type="subcellular location">
    <subcellularLocation>
        <location evidence="2">Lysosome membrane</location>
        <topology evidence="2">Peripheral membrane protein</topology>
        <orientation evidence="2">Lumenal side</orientation>
    </subcellularLocation>
</comment>
<evidence type="ECO:0000256" key="3">
    <source>
        <dbReference type="ARBA" id="ARBA00004731"/>
    </source>
</evidence>
<reference evidence="26" key="2">
    <citation type="submission" date="2025-08" db="UniProtKB">
        <authorList>
            <consortium name="Ensembl"/>
        </authorList>
    </citation>
    <scope>IDENTIFICATION</scope>
</reference>
<evidence type="ECO:0000256" key="2">
    <source>
        <dbReference type="ARBA" id="ARBA00004207"/>
    </source>
</evidence>
<evidence type="ECO:0000256" key="1">
    <source>
        <dbReference type="ARBA" id="ARBA00001013"/>
    </source>
</evidence>
<dbReference type="Pfam" id="PF02055">
    <property type="entry name" value="Glyco_hydro_30"/>
    <property type="match status" value="1"/>
</dbReference>
<dbReference type="PANTHER" id="PTHR11069">
    <property type="entry name" value="GLUCOSYLCERAMIDASE"/>
    <property type="match status" value="1"/>
</dbReference>
<dbReference type="InterPro" id="IPR017853">
    <property type="entry name" value="GH"/>
</dbReference>
<evidence type="ECO:0000256" key="9">
    <source>
        <dbReference type="ARBA" id="ARBA00022919"/>
    </source>
</evidence>
<evidence type="ECO:0000256" key="6">
    <source>
        <dbReference type="ARBA" id="ARBA00005382"/>
    </source>
</evidence>
<evidence type="ECO:0000256" key="5">
    <source>
        <dbReference type="ARBA" id="ARBA00005189"/>
    </source>
</evidence>
<evidence type="ECO:0000259" key="25">
    <source>
        <dbReference type="Pfam" id="PF17189"/>
    </source>
</evidence>
<dbReference type="GO" id="GO:0008203">
    <property type="term" value="P:cholesterol metabolic process"/>
    <property type="evidence" value="ECO:0007669"/>
    <property type="project" value="UniProtKB-UniPathway"/>
</dbReference>
<evidence type="ECO:0000256" key="7">
    <source>
        <dbReference type="ARBA" id="ARBA00022729"/>
    </source>
</evidence>
<proteinExistence type="inferred from homology"/>
<accession>A0A8B9ZE58</accession>
<evidence type="ECO:0000256" key="13">
    <source>
        <dbReference type="ARBA" id="ARBA00033698"/>
    </source>
</evidence>
<evidence type="ECO:0000313" key="27">
    <source>
        <dbReference type="Proteomes" id="UP000694400"/>
    </source>
</evidence>
<evidence type="ECO:0000256" key="22">
    <source>
        <dbReference type="ARBA" id="ARBA00049516"/>
    </source>
</evidence>
<comment type="catalytic activity">
    <reaction evidence="14">
        <text>1-(beta-D-galactosyl)-N-dodecanoylsphing-4-enine + cholesterol = cholesteryl 3-beta-D-galactoside + N-dodecanoylsphing-4-enine</text>
        <dbReference type="Rhea" id="RHEA:70255"/>
        <dbReference type="ChEBI" id="CHEBI:16113"/>
        <dbReference type="ChEBI" id="CHEBI:72956"/>
        <dbReference type="ChEBI" id="CHEBI:73432"/>
        <dbReference type="ChEBI" id="CHEBI:189066"/>
    </reaction>
    <physiologicalReaction direction="left-to-right" evidence="14">
        <dbReference type="Rhea" id="RHEA:70256"/>
    </physiologicalReaction>
    <physiologicalReaction direction="right-to-left" evidence="14">
        <dbReference type="Rhea" id="RHEA:70257"/>
    </physiologicalReaction>
</comment>
<feature type="domain" description="Glycosyl hydrolase family 30 beta sandwich" evidence="25">
    <location>
        <begin position="417"/>
        <end position="467"/>
    </location>
</feature>
<evidence type="ECO:0000256" key="12">
    <source>
        <dbReference type="ARBA" id="ARBA00033646"/>
    </source>
</evidence>
<evidence type="ECO:0000256" key="18">
    <source>
        <dbReference type="ARBA" id="ARBA00048698"/>
    </source>
</evidence>
<evidence type="ECO:0000256" key="17">
    <source>
        <dbReference type="ARBA" id="ARBA00048182"/>
    </source>
</evidence>
<comment type="catalytic activity">
    <reaction evidence="13">
        <text>a beta-D-galactosyl-(1&lt;-&gt;1')-N-acylsphing-4-enine + H2O = an N-acylsphing-4-enine + D-galactose</text>
        <dbReference type="Rhea" id="RHEA:14297"/>
        <dbReference type="ChEBI" id="CHEBI:4139"/>
        <dbReference type="ChEBI" id="CHEBI:15377"/>
        <dbReference type="ChEBI" id="CHEBI:18390"/>
        <dbReference type="ChEBI" id="CHEBI:52639"/>
        <dbReference type="EC" id="3.2.1.46"/>
    </reaction>
    <physiologicalReaction direction="left-to-right" evidence="13">
        <dbReference type="Rhea" id="RHEA:14298"/>
    </physiologicalReaction>
</comment>
<comment type="pathway">
    <text evidence="3">Steroid metabolism; cholesterol metabolism.</text>
</comment>
<evidence type="ECO:0000256" key="16">
    <source>
        <dbReference type="ARBA" id="ARBA00048111"/>
    </source>
</evidence>
<comment type="pathway">
    <text evidence="4">Sphingolipid metabolism.</text>
</comment>